<dbReference type="InterPro" id="IPR021695">
    <property type="entry name" value="Phage_KPP10_Orf10"/>
</dbReference>
<evidence type="ECO:0000313" key="1">
    <source>
        <dbReference type="EMBL" id="UYO61809.1"/>
    </source>
</evidence>
<proteinExistence type="predicted"/>
<dbReference type="Proteomes" id="UP001163550">
    <property type="component" value="Chromosome"/>
</dbReference>
<organism evidence="1 2">
    <name type="scientific">Acetobacterium wieringae</name>
    <dbReference type="NCBI Taxonomy" id="52694"/>
    <lineage>
        <taxon>Bacteria</taxon>
        <taxon>Bacillati</taxon>
        <taxon>Bacillota</taxon>
        <taxon>Clostridia</taxon>
        <taxon>Eubacteriales</taxon>
        <taxon>Eubacteriaceae</taxon>
        <taxon>Acetobacterium</taxon>
    </lineage>
</organism>
<reference evidence="1" key="1">
    <citation type="submission" date="2021-11" db="EMBL/GenBank/DDBJ databases">
        <title>Isoprene-degrading acetogen.</title>
        <authorList>
            <person name="Yang Y."/>
            <person name="Jin H."/>
            <person name="Yan J."/>
        </authorList>
    </citation>
    <scope>NUCLEOTIDE SEQUENCE</scope>
    <source>
        <strain evidence="1">Berkeley</strain>
    </source>
</reference>
<keyword evidence="2" id="KW-1185">Reference proteome</keyword>
<evidence type="ECO:0008006" key="3">
    <source>
        <dbReference type="Google" id="ProtNLM"/>
    </source>
</evidence>
<dbReference type="EMBL" id="CP087994">
    <property type="protein sequence ID" value="UYO61809.1"/>
    <property type="molecule type" value="Genomic_DNA"/>
</dbReference>
<protein>
    <recommendedName>
        <fullName evidence="3">DUF3277 family protein</fullName>
    </recommendedName>
</protein>
<accession>A0ABY6HCZ2</accession>
<dbReference type="RefSeq" id="WP_263992603.1">
    <property type="nucleotide sequence ID" value="NZ_CP087994.1"/>
</dbReference>
<sequence length="136" mass="14512">MAETQTLDPRSTNVIYNGVAVVGFAKNSSIKVEKKEDNFEASTGLMGDVTAIENCDETGTITLKIKRGSSSIPFFIKEAKKRGDAAWAPCQVIDLNANAVSSSGTKCRVVKAPSIELGGEVGEVEIQIFVADLQMN</sequence>
<evidence type="ECO:0000313" key="2">
    <source>
        <dbReference type="Proteomes" id="UP001163550"/>
    </source>
</evidence>
<name>A0ABY6HCZ2_9FIRM</name>
<dbReference type="NCBIfam" id="NF047581">
    <property type="entry name" value="gp105_phage_fam"/>
    <property type="match status" value="1"/>
</dbReference>
<gene>
    <name evidence="1" type="ORF">LNN31_13590</name>
</gene>